<evidence type="ECO:0000313" key="2">
    <source>
        <dbReference type="EMBL" id="EEF41917.1"/>
    </source>
</evidence>
<evidence type="ECO:0000256" key="1">
    <source>
        <dbReference type="SAM" id="MobiDB-lite"/>
    </source>
</evidence>
<protein>
    <submittedName>
        <fullName evidence="2">Uncharacterized protein</fullName>
    </submittedName>
</protein>
<gene>
    <name evidence="2" type="ORF">RCOM_0732620</name>
</gene>
<dbReference type="InParanoid" id="B9S3D5"/>
<keyword evidence="3" id="KW-1185">Reference proteome</keyword>
<proteinExistence type="predicted"/>
<dbReference type="Proteomes" id="UP000008311">
    <property type="component" value="Unassembled WGS sequence"/>
</dbReference>
<dbReference type="PANTHER" id="PTHR34670:SF13">
    <property type="match status" value="1"/>
</dbReference>
<sequence>MEGLIPFVYNVIVQYRTRGGQSGISFGECTPTPYVRLAGDSGRFTSSSIQLLLPEYVCSSSSSSGSLVYPPPSSHQLLSSYREPIP</sequence>
<feature type="region of interest" description="Disordered" evidence="1">
    <location>
        <begin position="60"/>
        <end position="86"/>
    </location>
</feature>
<accession>B9S3D5</accession>
<name>B9S3D5_RICCO</name>
<dbReference type="EMBL" id="EQ973857">
    <property type="protein sequence ID" value="EEF41917.1"/>
    <property type="molecule type" value="Genomic_DNA"/>
</dbReference>
<dbReference type="PANTHER" id="PTHR34670">
    <property type="entry name" value="EXPRESSED PROTEIN"/>
    <property type="match status" value="1"/>
</dbReference>
<reference evidence="3" key="1">
    <citation type="journal article" date="2010" name="Nat. Biotechnol.">
        <title>Draft genome sequence of the oilseed species Ricinus communis.</title>
        <authorList>
            <person name="Chan A.P."/>
            <person name="Crabtree J."/>
            <person name="Zhao Q."/>
            <person name="Lorenzi H."/>
            <person name="Orvis J."/>
            <person name="Puiu D."/>
            <person name="Melake-Berhan A."/>
            <person name="Jones K.M."/>
            <person name="Redman J."/>
            <person name="Chen G."/>
            <person name="Cahoon E.B."/>
            <person name="Gedil M."/>
            <person name="Stanke M."/>
            <person name="Haas B.J."/>
            <person name="Wortman J.R."/>
            <person name="Fraser-Liggett C.M."/>
            <person name="Ravel J."/>
            <person name="Rabinowicz P.D."/>
        </authorList>
    </citation>
    <scope>NUCLEOTIDE SEQUENCE [LARGE SCALE GENOMIC DNA]</scope>
    <source>
        <strain evidence="3">cv. Hale</strain>
    </source>
</reference>
<evidence type="ECO:0000313" key="3">
    <source>
        <dbReference type="Proteomes" id="UP000008311"/>
    </source>
</evidence>
<dbReference type="AlphaFoldDB" id="B9S3D5"/>
<organism evidence="2 3">
    <name type="scientific">Ricinus communis</name>
    <name type="common">Castor bean</name>
    <dbReference type="NCBI Taxonomy" id="3988"/>
    <lineage>
        <taxon>Eukaryota</taxon>
        <taxon>Viridiplantae</taxon>
        <taxon>Streptophyta</taxon>
        <taxon>Embryophyta</taxon>
        <taxon>Tracheophyta</taxon>
        <taxon>Spermatophyta</taxon>
        <taxon>Magnoliopsida</taxon>
        <taxon>eudicotyledons</taxon>
        <taxon>Gunneridae</taxon>
        <taxon>Pentapetalae</taxon>
        <taxon>rosids</taxon>
        <taxon>fabids</taxon>
        <taxon>Malpighiales</taxon>
        <taxon>Euphorbiaceae</taxon>
        <taxon>Acalyphoideae</taxon>
        <taxon>Acalypheae</taxon>
        <taxon>Ricinus</taxon>
    </lineage>
</organism>